<keyword evidence="1" id="KW-0812">Transmembrane</keyword>
<dbReference type="AlphaFoldDB" id="A0ABD0UD31"/>
<dbReference type="PANTHER" id="PTHR34964">
    <property type="entry name" value="MEMBRANE LIPOPROTEIN-RELATED"/>
    <property type="match status" value="1"/>
</dbReference>
<gene>
    <name evidence="2" type="ORF">M5K25_022746</name>
</gene>
<dbReference type="EMBL" id="JANQDX010000017">
    <property type="protein sequence ID" value="KAL0908261.1"/>
    <property type="molecule type" value="Genomic_DNA"/>
</dbReference>
<evidence type="ECO:0000313" key="2">
    <source>
        <dbReference type="EMBL" id="KAL0908261.1"/>
    </source>
</evidence>
<keyword evidence="3" id="KW-1185">Reference proteome</keyword>
<sequence length="116" mass="12854">MTPPEEKAGDLYIWFITCFFFLIIISGGIFLVQYITQPETDKTNWLPIAGMALIAMDLLDCRRNGPNPAPADSQVYSPGGGRRVRIGAVIGTQGDSVNGTADHHDFFYIISFVLHY</sequence>
<organism evidence="2 3">
    <name type="scientific">Dendrobium thyrsiflorum</name>
    <name type="common">Pinecone-like raceme dendrobium</name>
    <name type="synonym">Orchid</name>
    <dbReference type="NCBI Taxonomy" id="117978"/>
    <lineage>
        <taxon>Eukaryota</taxon>
        <taxon>Viridiplantae</taxon>
        <taxon>Streptophyta</taxon>
        <taxon>Embryophyta</taxon>
        <taxon>Tracheophyta</taxon>
        <taxon>Spermatophyta</taxon>
        <taxon>Magnoliopsida</taxon>
        <taxon>Liliopsida</taxon>
        <taxon>Asparagales</taxon>
        <taxon>Orchidaceae</taxon>
        <taxon>Epidendroideae</taxon>
        <taxon>Malaxideae</taxon>
        <taxon>Dendrobiinae</taxon>
        <taxon>Dendrobium</taxon>
    </lineage>
</organism>
<accession>A0ABD0UD31</accession>
<feature type="transmembrane region" description="Helical" evidence="1">
    <location>
        <begin position="12"/>
        <end position="32"/>
    </location>
</feature>
<protein>
    <submittedName>
        <fullName evidence="2">Uncharacterized protein</fullName>
    </submittedName>
</protein>
<evidence type="ECO:0000256" key="1">
    <source>
        <dbReference type="SAM" id="Phobius"/>
    </source>
</evidence>
<name>A0ABD0UD31_DENTH</name>
<reference evidence="2 3" key="1">
    <citation type="journal article" date="2024" name="Plant Biotechnol. J.">
        <title>Dendrobium thyrsiflorum genome and its molecular insights into genes involved in important horticultural traits.</title>
        <authorList>
            <person name="Chen B."/>
            <person name="Wang J.Y."/>
            <person name="Zheng P.J."/>
            <person name="Li K.L."/>
            <person name="Liang Y.M."/>
            <person name="Chen X.F."/>
            <person name="Zhang C."/>
            <person name="Zhao X."/>
            <person name="He X."/>
            <person name="Zhang G.Q."/>
            <person name="Liu Z.J."/>
            <person name="Xu Q."/>
        </authorList>
    </citation>
    <scope>NUCLEOTIDE SEQUENCE [LARGE SCALE GENOMIC DNA]</scope>
    <source>
        <strain evidence="2">GZMU011</strain>
    </source>
</reference>
<dbReference type="PANTHER" id="PTHR34964:SF1">
    <property type="entry name" value="MEMBRANE LIPOPROTEIN"/>
    <property type="match status" value="1"/>
</dbReference>
<dbReference type="Proteomes" id="UP001552299">
    <property type="component" value="Unassembled WGS sequence"/>
</dbReference>
<evidence type="ECO:0000313" key="3">
    <source>
        <dbReference type="Proteomes" id="UP001552299"/>
    </source>
</evidence>
<keyword evidence="1" id="KW-1133">Transmembrane helix</keyword>
<comment type="caution">
    <text evidence="2">The sequence shown here is derived from an EMBL/GenBank/DDBJ whole genome shotgun (WGS) entry which is preliminary data.</text>
</comment>
<proteinExistence type="predicted"/>
<keyword evidence="1" id="KW-0472">Membrane</keyword>